<keyword evidence="3" id="KW-0201">Cytochrome c-type biogenesis</keyword>
<dbReference type="GO" id="GO:0016020">
    <property type="term" value="C:membrane"/>
    <property type="evidence" value="ECO:0007669"/>
    <property type="project" value="UniProtKB-SubCell"/>
</dbReference>
<evidence type="ECO:0000256" key="3">
    <source>
        <dbReference type="ARBA" id="ARBA00022748"/>
    </source>
</evidence>
<feature type="transmembrane region" description="Helical" evidence="6">
    <location>
        <begin position="21"/>
        <end position="39"/>
    </location>
</feature>
<dbReference type="PANTHER" id="PTHR31566">
    <property type="entry name" value="CYTOCHROME C BIOGENESIS PROTEIN CCS1, CHLOROPLASTIC"/>
    <property type="match status" value="1"/>
</dbReference>
<evidence type="ECO:0000313" key="8">
    <source>
        <dbReference type="EMBL" id="KLU66855.1"/>
    </source>
</evidence>
<evidence type="ECO:0000259" key="7">
    <source>
        <dbReference type="Pfam" id="PF05140"/>
    </source>
</evidence>
<proteinExistence type="predicted"/>
<comment type="subcellular location">
    <subcellularLocation>
        <location evidence="1">Membrane</location>
        <topology evidence="1">Multi-pass membrane protein</topology>
    </subcellularLocation>
</comment>
<keyword evidence="9" id="KW-1185">Reference proteome</keyword>
<evidence type="ECO:0000313" key="9">
    <source>
        <dbReference type="Proteomes" id="UP000036356"/>
    </source>
</evidence>
<keyword evidence="4 6" id="KW-1133">Transmembrane helix</keyword>
<dbReference type="GO" id="GO:0017004">
    <property type="term" value="P:cytochrome complex assembly"/>
    <property type="evidence" value="ECO:0007669"/>
    <property type="project" value="UniProtKB-KW"/>
</dbReference>
<organism evidence="8 9">
    <name type="scientific">Desulfosporosinus acididurans</name>
    <dbReference type="NCBI Taxonomy" id="476652"/>
    <lineage>
        <taxon>Bacteria</taxon>
        <taxon>Bacillati</taxon>
        <taxon>Bacillota</taxon>
        <taxon>Clostridia</taxon>
        <taxon>Eubacteriales</taxon>
        <taxon>Desulfitobacteriaceae</taxon>
        <taxon>Desulfosporosinus</taxon>
    </lineage>
</organism>
<keyword evidence="5 6" id="KW-0472">Membrane</keyword>
<dbReference type="Proteomes" id="UP000036356">
    <property type="component" value="Unassembled WGS sequence"/>
</dbReference>
<keyword evidence="2 6" id="KW-0812">Transmembrane</keyword>
<dbReference type="AlphaFoldDB" id="A0A0J1FTR3"/>
<sequence>MKEHQEGAVDKIWRIFSSMKLGLVLLGVIAFFSGVGTLFPQADVDPDKAQAVGKIWQDLGFTHLYSTYWFRLILGFLCINLIVCSIQRFQGIYNRTFKLQPPKNRTNIPKKIQETWKGDSESLRNSVQKVLRSRGFKVIFEENDKQWSYIAIKRRWGNWGSFITHLSFVVLVVGAFIGSSMGFKGFLMAGVGTTVPIHSIQVSHGTVKENFDVLINSAEDRFLANGQRDNWYTDLSILENGKVMARHTISVNHPFTYQGVTFYQSSFINGVHLTADIKGQKVPVILEDRGGNYFQAPGTDLYLVASAITSDPQKPSMLFEVFKGMSENAVQSGQLDFGQTIDIQGAYKLTLDGNSGFTGLQVKQDPGVMVIWLGCALLLLGLILSFYWRSILVTGIFQAEQGNQGEITMGVSTGKVVGGVKEVFDRLVREIRAK</sequence>
<dbReference type="PANTHER" id="PTHR31566:SF0">
    <property type="entry name" value="CYTOCHROME C BIOGENESIS PROTEIN CCS1, CHLOROPLASTIC"/>
    <property type="match status" value="1"/>
</dbReference>
<evidence type="ECO:0000256" key="5">
    <source>
        <dbReference type="ARBA" id="ARBA00023136"/>
    </source>
</evidence>
<comment type="caution">
    <text evidence="8">The sequence shown here is derived from an EMBL/GenBank/DDBJ whole genome shotgun (WGS) entry which is preliminary data.</text>
</comment>
<dbReference type="Pfam" id="PF05140">
    <property type="entry name" value="ResB"/>
    <property type="match status" value="1"/>
</dbReference>
<feature type="transmembrane region" description="Helical" evidence="6">
    <location>
        <begin position="162"/>
        <end position="183"/>
    </location>
</feature>
<evidence type="ECO:0000256" key="1">
    <source>
        <dbReference type="ARBA" id="ARBA00004141"/>
    </source>
</evidence>
<evidence type="ECO:0000256" key="6">
    <source>
        <dbReference type="SAM" id="Phobius"/>
    </source>
</evidence>
<dbReference type="PATRIC" id="fig|476652.3.peg.1570"/>
<dbReference type="EMBL" id="LDZY01000004">
    <property type="protein sequence ID" value="KLU66855.1"/>
    <property type="molecule type" value="Genomic_DNA"/>
</dbReference>
<feature type="transmembrane region" description="Helical" evidence="6">
    <location>
        <begin position="369"/>
        <end position="388"/>
    </location>
</feature>
<name>A0A0J1FTR3_9FIRM</name>
<dbReference type="STRING" id="476652.DEAC_c15230"/>
<gene>
    <name evidence="8" type="primary">ccsB</name>
    <name evidence="8" type="ORF">DEAC_c15230</name>
</gene>
<feature type="domain" description="ResB-like" evidence="7">
    <location>
        <begin position="19"/>
        <end position="424"/>
    </location>
</feature>
<accession>A0A0J1FTR3</accession>
<evidence type="ECO:0000256" key="4">
    <source>
        <dbReference type="ARBA" id="ARBA00022989"/>
    </source>
</evidence>
<dbReference type="InterPro" id="IPR023494">
    <property type="entry name" value="Cyt_c_bgen_Ccs1/CcsB/ResB"/>
</dbReference>
<dbReference type="InterPro" id="IPR007816">
    <property type="entry name" value="ResB-like_domain"/>
</dbReference>
<reference evidence="8 9" key="1">
    <citation type="submission" date="2015-06" db="EMBL/GenBank/DDBJ databases">
        <title>Draft genome of the moderately acidophilic sulfate reducer Candidatus Desulfosporosinus acididurans strain M1.</title>
        <authorList>
            <person name="Poehlein A."/>
            <person name="Petzsch P."/>
            <person name="Johnson B.D."/>
            <person name="Schloemann M."/>
            <person name="Daniel R."/>
            <person name="Muehling M."/>
        </authorList>
    </citation>
    <scope>NUCLEOTIDE SEQUENCE [LARGE SCALE GENOMIC DNA]</scope>
    <source>
        <strain evidence="8 9">M1</strain>
    </source>
</reference>
<evidence type="ECO:0000256" key="2">
    <source>
        <dbReference type="ARBA" id="ARBA00022692"/>
    </source>
</evidence>
<feature type="transmembrane region" description="Helical" evidence="6">
    <location>
        <begin position="68"/>
        <end position="86"/>
    </location>
</feature>
<protein>
    <submittedName>
        <fullName evidence="8">Cytochrome c biogenesis protein CcsB</fullName>
    </submittedName>
</protein>
<dbReference type="RefSeq" id="WP_047809373.1">
    <property type="nucleotide sequence ID" value="NZ_LDZY01000004.1"/>
</dbReference>